<proteinExistence type="predicted"/>
<dbReference type="OrthoDB" id="9815195at2"/>
<dbReference type="PANTHER" id="PTHR38477">
    <property type="entry name" value="HYPOTHETICAL EXPORTED PROTEIN"/>
    <property type="match status" value="1"/>
</dbReference>
<dbReference type="AlphaFoldDB" id="A0A5E7F4Z0"/>
<accession>A0A5E7F4Z0</accession>
<evidence type="ECO:0000256" key="1">
    <source>
        <dbReference type="SAM" id="SignalP"/>
    </source>
</evidence>
<evidence type="ECO:0000313" key="3">
    <source>
        <dbReference type="Proteomes" id="UP000337909"/>
    </source>
</evidence>
<feature type="signal peptide" evidence="1">
    <location>
        <begin position="1"/>
        <end position="22"/>
    </location>
</feature>
<organism evidence="2 3">
    <name type="scientific">Pseudomonas fluorescens</name>
    <dbReference type="NCBI Taxonomy" id="294"/>
    <lineage>
        <taxon>Bacteria</taxon>
        <taxon>Pseudomonadati</taxon>
        <taxon>Pseudomonadota</taxon>
        <taxon>Gammaproteobacteria</taxon>
        <taxon>Pseudomonadales</taxon>
        <taxon>Pseudomonadaceae</taxon>
        <taxon>Pseudomonas</taxon>
    </lineage>
</organism>
<reference evidence="2 3" key="1">
    <citation type="submission" date="2019-09" db="EMBL/GenBank/DDBJ databases">
        <authorList>
            <person name="Chandra G."/>
            <person name="Truman W A."/>
        </authorList>
    </citation>
    <scope>NUCLEOTIDE SEQUENCE [LARGE SCALE GENOMIC DNA]</scope>
    <source>
        <strain evidence="2">PS691</strain>
    </source>
</reference>
<dbReference type="RefSeq" id="WP_150645012.1">
    <property type="nucleotide sequence ID" value="NZ_CABVHQ010000081.1"/>
</dbReference>
<protein>
    <recommendedName>
        <fullName evidence="4">Murein L,D-transpeptidase catalytic domain family protein</fullName>
    </recommendedName>
</protein>
<evidence type="ECO:0000313" key="2">
    <source>
        <dbReference type="EMBL" id="VVO34438.1"/>
    </source>
</evidence>
<dbReference type="Gene3D" id="2.40.440.10">
    <property type="entry name" value="L,D-transpeptidase catalytic domain-like"/>
    <property type="match status" value="1"/>
</dbReference>
<evidence type="ECO:0008006" key="4">
    <source>
        <dbReference type="Google" id="ProtNLM"/>
    </source>
</evidence>
<dbReference type="InterPro" id="IPR038063">
    <property type="entry name" value="Transpep_catalytic_dom"/>
</dbReference>
<keyword evidence="1" id="KW-0732">Signal</keyword>
<dbReference type="InterPro" id="IPR032676">
    <property type="entry name" value="YkuD_2"/>
</dbReference>
<dbReference type="PANTHER" id="PTHR38477:SF1">
    <property type="entry name" value="MUREIN L,D-TRANSPEPTIDASE CATALYTIC DOMAIN FAMILY PROTEIN"/>
    <property type="match status" value="1"/>
</dbReference>
<dbReference type="EMBL" id="CABVHQ010000081">
    <property type="protein sequence ID" value="VVO34438.1"/>
    <property type="molecule type" value="Genomic_DNA"/>
</dbReference>
<dbReference type="Proteomes" id="UP000337909">
    <property type="component" value="Unassembled WGS sequence"/>
</dbReference>
<sequence precursor="true">MPLDRLGFLMSALLLLSIPVEAAYADSLEAALVKAAPDANAKVIALAVRASQCSQAQGAVPAQRLAVIDYSLPSTEQRLWVFDLKQRKLLFHELVAHGRNSGENMAVQFSNQNESNATSLGLYRTASSYNGHNGYSLRMEGLEPGFNDRAFDRAIVIHGAPYVSPDLARSNGRIGRSLGCPAVRPAIAHKLIDSMKDGQLLFSYYPDRQWLKSSSFINCNKTTVADVSQPGTDY</sequence>
<feature type="chain" id="PRO_5022875129" description="Murein L,D-transpeptidase catalytic domain family protein" evidence="1">
    <location>
        <begin position="23"/>
        <end position="234"/>
    </location>
</feature>
<name>A0A5E7F4Z0_PSEFL</name>
<dbReference type="Pfam" id="PF13645">
    <property type="entry name" value="YkuD_2"/>
    <property type="match status" value="1"/>
</dbReference>
<gene>
    <name evidence="2" type="ORF">PS691_05205</name>
</gene>